<sequence>MTHDPTQVLVLPGVPALLPAHAGLTDPVAELRAAALEGVRLLREASDRVAVVTGPASADDVRRGVTVGAGERVARHLLDGAEVTVHTEVPAGARAVLVVGNGSATRTEKAPGHLDERAEGFDAALGGALAAADGDRLADLDLDLAAQLWADAAPLAALGRRLQAGAAAGERWRTEVLHDGAPYGVQYWVARLRTV</sequence>
<dbReference type="Gene3D" id="3.40.830.10">
    <property type="entry name" value="LigB-like"/>
    <property type="match status" value="1"/>
</dbReference>
<comment type="caution">
    <text evidence="1">The sequence shown here is derived from an EMBL/GenBank/DDBJ whole genome shotgun (WGS) entry which is preliminary data.</text>
</comment>
<evidence type="ECO:0000313" key="1">
    <source>
        <dbReference type="EMBL" id="MDT9594067.1"/>
    </source>
</evidence>
<evidence type="ECO:0000313" key="2">
    <source>
        <dbReference type="Proteomes" id="UP001268542"/>
    </source>
</evidence>
<accession>A0ABU3PXV2</accession>
<keyword evidence="2" id="KW-1185">Reference proteome</keyword>
<gene>
    <name evidence="1" type="ORF">RDV89_13370</name>
</gene>
<name>A0ABU3PXV2_9ACTN</name>
<protein>
    <submittedName>
        <fullName evidence="1">Uncharacterized protein</fullName>
    </submittedName>
</protein>
<organism evidence="1 2">
    <name type="scientific">Nocardioides imazamoxiresistens</name>
    <dbReference type="NCBI Taxonomy" id="3231893"/>
    <lineage>
        <taxon>Bacteria</taxon>
        <taxon>Bacillati</taxon>
        <taxon>Actinomycetota</taxon>
        <taxon>Actinomycetes</taxon>
        <taxon>Propionibacteriales</taxon>
        <taxon>Nocardioidaceae</taxon>
        <taxon>Nocardioides</taxon>
    </lineage>
</organism>
<reference evidence="1 2" key="1">
    <citation type="submission" date="2023-08" db="EMBL/GenBank/DDBJ databases">
        <title>Nocardioides seae sp. nov., a bacterium isolated from a soil.</title>
        <authorList>
            <person name="Wang X."/>
        </authorList>
    </citation>
    <scope>NUCLEOTIDE SEQUENCE [LARGE SCALE GENOMIC DNA]</scope>
    <source>
        <strain evidence="1 2">YZH12</strain>
    </source>
</reference>
<proteinExistence type="predicted"/>
<dbReference type="EMBL" id="JAVYII010000005">
    <property type="protein sequence ID" value="MDT9594067.1"/>
    <property type="molecule type" value="Genomic_DNA"/>
</dbReference>
<dbReference type="RefSeq" id="WP_315733550.1">
    <property type="nucleotide sequence ID" value="NZ_JAVYII010000005.1"/>
</dbReference>
<dbReference type="Proteomes" id="UP001268542">
    <property type="component" value="Unassembled WGS sequence"/>
</dbReference>